<dbReference type="Proteomes" id="UP001178507">
    <property type="component" value="Unassembled WGS sequence"/>
</dbReference>
<dbReference type="PROSITE" id="PS50157">
    <property type="entry name" value="ZINC_FINGER_C2H2_2"/>
    <property type="match status" value="1"/>
</dbReference>
<dbReference type="SMART" id="SM00248">
    <property type="entry name" value="ANK"/>
    <property type="match status" value="5"/>
</dbReference>
<dbReference type="InterPro" id="IPR002110">
    <property type="entry name" value="Ankyrin_rpt"/>
</dbReference>
<feature type="domain" description="C2H2-type" evidence="5">
    <location>
        <begin position="124"/>
        <end position="147"/>
    </location>
</feature>
<dbReference type="SUPFAM" id="SSF48403">
    <property type="entry name" value="Ankyrin repeat"/>
    <property type="match status" value="1"/>
</dbReference>
<accession>A0AA36HVQ3</accession>
<dbReference type="Gene3D" id="1.25.40.20">
    <property type="entry name" value="Ankyrin repeat-containing domain"/>
    <property type="match status" value="2"/>
</dbReference>
<dbReference type="AlphaFoldDB" id="A0AA36HVQ3"/>
<dbReference type="GO" id="GO:0008270">
    <property type="term" value="F:zinc ion binding"/>
    <property type="evidence" value="ECO:0007669"/>
    <property type="project" value="UniProtKB-KW"/>
</dbReference>
<organism evidence="6 7">
    <name type="scientific">Effrenium voratum</name>
    <dbReference type="NCBI Taxonomy" id="2562239"/>
    <lineage>
        <taxon>Eukaryota</taxon>
        <taxon>Sar</taxon>
        <taxon>Alveolata</taxon>
        <taxon>Dinophyceae</taxon>
        <taxon>Suessiales</taxon>
        <taxon>Symbiodiniaceae</taxon>
        <taxon>Effrenium</taxon>
    </lineage>
</organism>
<keyword evidence="1" id="KW-0677">Repeat</keyword>
<evidence type="ECO:0000313" key="7">
    <source>
        <dbReference type="Proteomes" id="UP001178507"/>
    </source>
</evidence>
<sequence>MEAILDRMLLAAFQQVLPCDEATLVLKPGEGAVQRPGADFSCRAARTAFHRMRGSNAALSYTRPCSFGMGPEIWSFDTAELLALAIVERLEAVPALADVRVTALGEILLTTKEHLASQRGQGKWHCGDCGGFFRGRRGLQDHQRQAHGKAVEAALDAVDLSRLALMPYRARAAGLSGVASAASAASSSGLRATRALDEGLCAARDGDMKKIADMMAAGWDLESRDHHGSNALLWAAGGGHLALCCALVEAKLDPRSHQKDRRNALHWAARNGHVDVCCWLAQFLDPDTATLDGTTPLHWAVWQGHKDVCDFLIHEAKANLHAKNKYGCNASQWAALAGSVEMCLYLQRKGLDLAVLNFNGHSALHKAAVKGQRDLCQWLLGEGGLGQAQDSNSTSRQIPDISLACNFWSQFLAVSCPCFCFI</sequence>
<dbReference type="InterPro" id="IPR013087">
    <property type="entry name" value="Znf_C2H2_type"/>
</dbReference>
<evidence type="ECO:0000313" key="6">
    <source>
        <dbReference type="EMBL" id="CAJ1375063.1"/>
    </source>
</evidence>
<protein>
    <recommendedName>
        <fullName evidence="5">C2H2-type domain-containing protein</fullName>
    </recommendedName>
</protein>
<gene>
    <name evidence="6" type="ORF">EVOR1521_LOCUS4431</name>
</gene>
<proteinExistence type="predicted"/>
<dbReference type="InterPro" id="IPR036770">
    <property type="entry name" value="Ankyrin_rpt-contain_sf"/>
</dbReference>
<keyword evidence="7" id="KW-1185">Reference proteome</keyword>
<dbReference type="PANTHER" id="PTHR24198">
    <property type="entry name" value="ANKYRIN REPEAT AND PROTEIN KINASE DOMAIN-CONTAINING PROTEIN"/>
    <property type="match status" value="1"/>
</dbReference>
<dbReference type="PROSITE" id="PS00028">
    <property type="entry name" value="ZINC_FINGER_C2H2_1"/>
    <property type="match status" value="1"/>
</dbReference>
<feature type="repeat" description="ANK" evidence="3">
    <location>
        <begin position="359"/>
        <end position="391"/>
    </location>
</feature>
<reference evidence="6" key="1">
    <citation type="submission" date="2023-08" db="EMBL/GenBank/DDBJ databases">
        <authorList>
            <person name="Chen Y."/>
            <person name="Shah S."/>
            <person name="Dougan E. K."/>
            <person name="Thang M."/>
            <person name="Chan C."/>
        </authorList>
    </citation>
    <scope>NUCLEOTIDE SEQUENCE</scope>
</reference>
<dbReference type="EMBL" id="CAUJNA010000297">
    <property type="protein sequence ID" value="CAJ1375063.1"/>
    <property type="molecule type" value="Genomic_DNA"/>
</dbReference>
<feature type="repeat" description="ANK" evidence="3">
    <location>
        <begin position="292"/>
        <end position="313"/>
    </location>
</feature>
<comment type="caution">
    <text evidence="6">The sequence shown here is derived from an EMBL/GenBank/DDBJ whole genome shotgun (WGS) entry which is preliminary data.</text>
</comment>
<dbReference type="PROSITE" id="PS50088">
    <property type="entry name" value="ANK_REPEAT"/>
    <property type="match status" value="2"/>
</dbReference>
<dbReference type="Pfam" id="PF00023">
    <property type="entry name" value="Ank"/>
    <property type="match status" value="1"/>
</dbReference>
<evidence type="ECO:0000259" key="5">
    <source>
        <dbReference type="PROSITE" id="PS50157"/>
    </source>
</evidence>
<keyword evidence="2 3" id="KW-0040">ANK repeat</keyword>
<evidence type="ECO:0000256" key="1">
    <source>
        <dbReference type="ARBA" id="ARBA00022737"/>
    </source>
</evidence>
<keyword evidence="4" id="KW-0479">Metal-binding</keyword>
<keyword evidence="4" id="KW-0862">Zinc</keyword>
<dbReference type="Pfam" id="PF12796">
    <property type="entry name" value="Ank_2"/>
    <property type="match status" value="1"/>
</dbReference>
<evidence type="ECO:0000256" key="2">
    <source>
        <dbReference type="ARBA" id="ARBA00023043"/>
    </source>
</evidence>
<evidence type="ECO:0000256" key="4">
    <source>
        <dbReference type="PROSITE-ProRule" id="PRU00042"/>
    </source>
</evidence>
<name>A0AA36HVQ3_9DINO</name>
<dbReference type="PROSITE" id="PS50297">
    <property type="entry name" value="ANK_REP_REGION"/>
    <property type="match status" value="2"/>
</dbReference>
<evidence type="ECO:0000256" key="3">
    <source>
        <dbReference type="PROSITE-ProRule" id="PRU00023"/>
    </source>
</evidence>
<keyword evidence="4" id="KW-0863">Zinc-finger</keyword>
<dbReference type="PANTHER" id="PTHR24198:SF165">
    <property type="entry name" value="ANKYRIN REPEAT-CONTAINING PROTEIN-RELATED"/>
    <property type="match status" value="1"/>
</dbReference>